<dbReference type="SMART" id="SM00915">
    <property type="entry name" value="Jacalin"/>
    <property type="match status" value="1"/>
</dbReference>
<sequence length="201" mass="22183">MSFDDSGKKPVTLEPWGGSGGSRWDDRIYSTVRQLVIVYGAGSGIESIKTEYDQKGCSIWSDKHGGSGGLKTDEVKLDYPDEYLTSVHGYNGSLNQRGPTFIRSLSFESNKKKYGPFGVEEGTYFSFPMTGGKIVGFHGRCGSLLDAIGVYLKPLQQQNQSNGVLHSQNYLVNTINPSQNHLAYTTDHVAYSVYSFGLLQW</sequence>
<keyword evidence="6" id="KW-1185">Reference proteome</keyword>
<comment type="similarity">
    <text evidence="1">Belongs to the jacalin lectin family.</text>
</comment>
<accession>A0AAE1KHB8</accession>
<dbReference type="EMBL" id="JAWXYG010000004">
    <property type="protein sequence ID" value="KAK4275149.1"/>
    <property type="molecule type" value="Genomic_DNA"/>
</dbReference>
<dbReference type="Pfam" id="PF01419">
    <property type="entry name" value="Jacalin"/>
    <property type="match status" value="1"/>
</dbReference>
<evidence type="ECO:0000256" key="1">
    <source>
        <dbReference type="ARBA" id="ARBA00006568"/>
    </source>
</evidence>
<dbReference type="InterPro" id="IPR033734">
    <property type="entry name" value="Jacalin-like_lectin_dom_plant"/>
</dbReference>
<dbReference type="Proteomes" id="UP001293593">
    <property type="component" value="Unassembled WGS sequence"/>
</dbReference>
<dbReference type="PROSITE" id="PS51752">
    <property type="entry name" value="JACALIN_LECTIN"/>
    <property type="match status" value="1"/>
</dbReference>
<proteinExistence type="inferred from homology"/>
<dbReference type="GO" id="GO:0005536">
    <property type="term" value="F:D-glucose binding"/>
    <property type="evidence" value="ECO:0007669"/>
    <property type="project" value="UniProtKB-ARBA"/>
</dbReference>
<dbReference type="GO" id="GO:0005537">
    <property type="term" value="F:D-mannose binding"/>
    <property type="evidence" value="ECO:0007669"/>
    <property type="project" value="UniProtKB-ARBA"/>
</dbReference>
<name>A0AAE1KHB8_9FABA</name>
<dbReference type="SUPFAM" id="SSF51101">
    <property type="entry name" value="Mannose-binding lectins"/>
    <property type="match status" value="1"/>
</dbReference>
<dbReference type="AlphaFoldDB" id="A0AAE1KHB8"/>
<dbReference type="PANTHER" id="PTHR47293:SF68">
    <property type="entry name" value="JACALIN-RELATED LECTIN 3"/>
    <property type="match status" value="1"/>
</dbReference>
<dbReference type="FunFam" id="2.100.10.30:FF:000001">
    <property type="entry name" value="Jacalin-related lectin 33"/>
    <property type="match status" value="1"/>
</dbReference>
<reference evidence="5" key="1">
    <citation type="submission" date="2023-10" db="EMBL/GenBank/DDBJ databases">
        <title>Chromosome-level genome of the transformable northern wattle, Acacia crassicarpa.</title>
        <authorList>
            <person name="Massaro I."/>
            <person name="Sinha N.R."/>
            <person name="Poethig S."/>
            <person name="Leichty A.R."/>
        </authorList>
    </citation>
    <scope>NUCLEOTIDE SEQUENCE</scope>
    <source>
        <strain evidence="5">Acra3RX</strain>
        <tissue evidence="5">Leaf</tissue>
    </source>
</reference>
<evidence type="ECO:0000259" key="4">
    <source>
        <dbReference type="PROSITE" id="PS51752"/>
    </source>
</evidence>
<evidence type="ECO:0000313" key="6">
    <source>
        <dbReference type="Proteomes" id="UP001293593"/>
    </source>
</evidence>
<dbReference type="InterPro" id="IPR001229">
    <property type="entry name" value="Jacalin-like_lectin_dom"/>
</dbReference>
<feature type="domain" description="Jacalin-type lectin" evidence="4">
    <location>
        <begin position="10"/>
        <end position="154"/>
    </location>
</feature>
<evidence type="ECO:0000313" key="5">
    <source>
        <dbReference type="EMBL" id="KAK4275149.1"/>
    </source>
</evidence>
<dbReference type="InterPro" id="IPR036404">
    <property type="entry name" value="Jacalin-like_lectin_dom_sf"/>
</dbReference>
<comment type="caution">
    <text evidence="5">The sequence shown here is derived from an EMBL/GenBank/DDBJ whole genome shotgun (WGS) entry which is preliminary data.</text>
</comment>
<gene>
    <name evidence="5" type="ORF">QN277_018282</name>
</gene>
<protein>
    <recommendedName>
        <fullName evidence="3">Mannose/glucose-specific lectin</fullName>
    </recommendedName>
</protein>
<evidence type="ECO:0000256" key="2">
    <source>
        <dbReference type="ARBA" id="ARBA00022734"/>
    </source>
</evidence>
<dbReference type="PANTHER" id="PTHR47293">
    <property type="entry name" value="JACALIN-RELATED LECTIN 3"/>
    <property type="match status" value="1"/>
</dbReference>
<keyword evidence="2" id="KW-0430">Lectin</keyword>
<dbReference type="Gene3D" id="2.100.10.30">
    <property type="entry name" value="Jacalin-like lectin domain"/>
    <property type="match status" value="1"/>
</dbReference>
<evidence type="ECO:0000256" key="3">
    <source>
        <dbReference type="ARBA" id="ARBA00074236"/>
    </source>
</evidence>
<dbReference type="CDD" id="cd09612">
    <property type="entry name" value="Jacalin"/>
    <property type="match status" value="1"/>
</dbReference>
<organism evidence="5 6">
    <name type="scientific">Acacia crassicarpa</name>
    <name type="common">northern wattle</name>
    <dbReference type="NCBI Taxonomy" id="499986"/>
    <lineage>
        <taxon>Eukaryota</taxon>
        <taxon>Viridiplantae</taxon>
        <taxon>Streptophyta</taxon>
        <taxon>Embryophyta</taxon>
        <taxon>Tracheophyta</taxon>
        <taxon>Spermatophyta</taxon>
        <taxon>Magnoliopsida</taxon>
        <taxon>eudicotyledons</taxon>
        <taxon>Gunneridae</taxon>
        <taxon>Pentapetalae</taxon>
        <taxon>rosids</taxon>
        <taxon>fabids</taxon>
        <taxon>Fabales</taxon>
        <taxon>Fabaceae</taxon>
        <taxon>Caesalpinioideae</taxon>
        <taxon>mimosoid clade</taxon>
        <taxon>Acacieae</taxon>
        <taxon>Acacia</taxon>
    </lineage>
</organism>